<dbReference type="AlphaFoldDB" id="A0A7V5HN76"/>
<reference evidence="1" key="1">
    <citation type="journal article" date="2020" name="mSystems">
        <title>Genome- and Community-Level Interaction Insights into Carbon Utilization and Element Cycling Functions of Hydrothermarchaeota in Hydrothermal Sediment.</title>
        <authorList>
            <person name="Zhou Z."/>
            <person name="Liu Y."/>
            <person name="Xu W."/>
            <person name="Pan J."/>
            <person name="Luo Z.H."/>
            <person name="Li M."/>
        </authorList>
    </citation>
    <scope>NUCLEOTIDE SEQUENCE [LARGE SCALE GENOMIC DNA]</scope>
    <source>
        <strain evidence="1">HyVt-96</strain>
    </source>
</reference>
<accession>A0A7V5HN76</accession>
<dbReference type="Proteomes" id="UP000886050">
    <property type="component" value="Unassembled WGS sequence"/>
</dbReference>
<gene>
    <name evidence="1" type="ORF">ENL43_02795</name>
</gene>
<protein>
    <submittedName>
        <fullName evidence="1">Uncharacterized protein</fullName>
    </submittedName>
</protein>
<dbReference type="EMBL" id="DRTX01000147">
    <property type="protein sequence ID" value="HHF53277.1"/>
    <property type="molecule type" value="Genomic_DNA"/>
</dbReference>
<sequence>MAPIKDTSLGVMSLEDSEKIWEMEKEWNNLLTKIPNSHPFMTPYWLGVTLELYGVMHEGKIYTLEIDRELAGITLLDVDMENRRGKILSPRYPNYFNEFIAYHEIREEFVEEILSALDVFIVTQIPESSPYYWIIKKLAENKKYGINITGQRNLKSLIVPENVEKWLYKIKGKASRIITSTLKRAKRFEEIETKRIEDVSELVDR</sequence>
<evidence type="ECO:0000313" key="1">
    <source>
        <dbReference type="EMBL" id="HHF53277.1"/>
    </source>
</evidence>
<organism evidence="1">
    <name type="scientific">candidate division WOR-3 bacterium</name>
    <dbReference type="NCBI Taxonomy" id="2052148"/>
    <lineage>
        <taxon>Bacteria</taxon>
        <taxon>Bacteria division WOR-3</taxon>
    </lineage>
</organism>
<comment type="caution">
    <text evidence="1">The sequence shown here is derived from an EMBL/GenBank/DDBJ whole genome shotgun (WGS) entry which is preliminary data.</text>
</comment>
<proteinExistence type="predicted"/>
<feature type="non-terminal residue" evidence="1">
    <location>
        <position position="205"/>
    </location>
</feature>
<name>A0A7V5HN76_UNCW3</name>